<accession>V5GEH6</accession>
<sequence length="151" mass="17580">MSIFTRATVCNIFLIAKFWYVLQVLACARVNIQKLHRVFAVFIWRSGWERMRRDNLFRRVSKGGLSLSHVFVRQTVSRFMFLREQTNPFLRTVIQMTLVDEIPFFVVSSCIPEQRKLSSFSSRSGRSVVVFLSVRFFSSILVDGDTQALNS</sequence>
<name>V5GEH6_IXORI</name>
<proteinExistence type="evidence at transcript level"/>
<reference evidence="1" key="1">
    <citation type="journal article" date="2015" name="Sci. Rep.">
        <title>Tissue- and time-dependent transcription in Ixodes ricinus salivary glands and midguts when blood feeding on the vertebrate host.</title>
        <authorList>
            <person name="Kotsyfakis M."/>
            <person name="Schwarz A."/>
            <person name="Erhart J."/>
            <person name="Ribeiro J.M."/>
        </authorList>
    </citation>
    <scope>NUCLEOTIDE SEQUENCE</scope>
    <source>
        <tissue evidence="1">Salivary gland and midgut</tissue>
    </source>
</reference>
<dbReference type="AlphaFoldDB" id="V5GEH6"/>
<dbReference type="EMBL" id="GANP01015933">
    <property type="protein sequence ID" value="JAB68535.1"/>
    <property type="molecule type" value="mRNA"/>
</dbReference>
<organism evidence="1">
    <name type="scientific">Ixodes ricinus</name>
    <name type="common">Common tick</name>
    <name type="synonym">Acarus ricinus</name>
    <dbReference type="NCBI Taxonomy" id="34613"/>
    <lineage>
        <taxon>Eukaryota</taxon>
        <taxon>Metazoa</taxon>
        <taxon>Ecdysozoa</taxon>
        <taxon>Arthropoda</taxon>
        <taxon>Chelicerata</taxon>
        <taxon>Arachnida</taxon>
        <taxon>Acari</taxon>
        <taxon>Parasitiformes</taxon>
        <taxon>Ixodida</taxon>
        <taxon>Ixodoidea</taxon>
        <taxon>Ixodidae</taxon>
        <taxon>Ixodinae</taxon>
        <taxon>Ixodes</taxon>
    </lineage>
</organism>
<protein>
    <submittedName>
        <fullName evidence="1">Uncharacterized protein</fullName>
    </submittedName>
</protein>
<evidence type="ECO:0000313" key="1">
    <source>
        <dbReference type="EMBL" id="JAB68535.1"/>
    </source>
</evidence>